<dbReference type="GO" id="GO:0016746">
    <property type="term" value="F:acyltransferase activity"/>
    <property type="evidence" value="ECO:0007669"/>
    <property type="project" value="UniProtKB-KW"/>
</dbReference>
<feature type="region of interest" description="Disordered" evidence="1">
    <location>
        <begin position="93"/>
        <end position="115"/>
    </location>
</feature>
<keyword evidence="4" id="KW-1185">Reference proteome</keyword>
<comment type="caution">
    <text evidence="3">The sequence shown here is derived from an EMBL/GenBank/DDBJ whole genome shotgun (WGS) entry which is preliminary data.</text>
</comment>
<evidence type="ECO:0000259" key="2">
    <source>
        <dbReference type="PROSITE" id="PS51186"/>
    </source>
</evidence>
<gene>
    <name evidence="3" type="ORF">ACFP3V_00070</name>
</gene>
<name>A0ABW1FUF0_9ACTN</name>
<evidence type="ECO:0000256" key="1">
    <source>
        <dbReference type="SAM" id="MobiDB-lite"/>
    </source>
</evidence>
<evidence type="ECO:0000313" key="3">
    <source>
        <dbReference type="EMBL" id="MFC5905620.1"/>
    </source>
</evidence>
<dbReference type="Pfam" id="PF00583">
    <property type="entry name" value="Acetyltransf_1"/>
    <property type="match status" value="1"/>
</dbReference>
<dbReference type="InterPro" id="IPR000182">
    <property type="entry name" value="GNAT_dom"/>
</dbReference>
<dbReference type="SUPFAM" id="SSF55729">
    <property type="entry name" value="Acyl-CoA N-acyltransferases (Nat)"/>
    <property type="match status" value="1"/>
</dbReference>
<keyword evidence="3" id="KW-0808">Transferase</keyword>
<dbReference type="RefSeq" id="WP_380578223.1">
    <property type="nucleotide sequence ID" value="NZ_JBHSQJ010000001.1"/>
</dbReference>
<reference evidence="4" key="1">
    <citation type="journal article" date="2019" name="Int. J. Syst. Evol. Microbiol.">
        <title>The Global Catalogue of Microorganisms (GCM) 10K type strain sequencing project: providing services to taxonomists for standard genome sequencing and annotation.</title>
        <authorList>
            <consortium name="The Broad Institute Genomics Platform"/>
            <consortium name="The Broad Institute Genome Sequencing Center for Infectious Disease"/>
            <person name="Wu L."/>
            <person name="Ma J."/>
        </authorList>
    </citation>
    <scope>NUCLEOTIDE SEQUENCE [LARGE SCALE GENOMIC DNA]</scope>
    <source>
        <strain evidence="4">JCM 4816</strain>
    </source>
</reference>
<dbReference type="PROSITE" id="PS51186">
    <property type="entry name" value="GNAT"/>
    <property type="match status" value="1"/>
</dbReference>
<feature type="compositionally biased region" description="Acidic residues" evidence="1">
    <location>
        <begin position="105"/>
        <end position="115"/>
    </location>
</feature>
<dbReference type="EC" id="2.3.-.-" evidence="3"/>
<dbReference type="EMBL" id="JBHSQJ010000001">
    <property type="protein sequence ID" value="MFC5905620.1"/>
    <property type="molecule type" value="Genomic_DNA"/>
</dbReference>
<keyword evidence="3" id="KW-0012">Acyltransferase</keyword>
<dbReference type="Gene3D" id="3.40.630.30">
    <property type="match status" value="1"/>
</dbReference>
<dbReference type="CDD" id="cd04301">
    <property type="entry name" value="NAT_SF"/>
    <property type="match status" value="1"/>
</dbReference>
<evidence type="ECO:0000313" key="4">
    <source>
        <dbReference type="Proteomes" id="UP001596174"/>
    </source>
</evidence>
<sequence>MAFDVVPVTADRWAELAEFFGPSGAYSNCWCAFWRLSGKEFSAGCAERGAGNRALLERLTREGREPGLLAYEEGQPVGWAGLAPRPEYARVLRSPTLKPGPQPVDADDPDRGDDPDDPGVWAVTCFWIPRPQRGRGVATALLAGAVAHARARGARELEAYPVETGGAKGDPASLYTGTAAMFRRAGFREVRKRKDTRPVMRLAL</sequence>
<protein>
    <submittedName>
        <fullName evidence="3">GNAT family N-acetyltransferase</fullName>
        <ecNumber evidence="3">2.3.-.-</ecNumber>
    </submittedName>
</protein>
<dbReference type="InterPro" id="IPR016181">
    <property type="entry name" value="Acyl_CoA_acyltransferase"/>
</dbReference>
<proteinExistence type="predicted"/>
<dbReference type="Proteomes" id="UP001596174">
    <property type="component" value="Unassembled WGS sequence"/>
</dbReference>
<accession>A0ABW1FUF0</accession>
<organism evidence="3 4">
    <name type="scientific">Streptacidiphilus monticola</name>
    <dbReference type="NCBI Taxonomy" id="2161674"/>
    <lineage>
        <taxon>Bacteria</taxon>
        <taxon>Bacillati</taxon>
        <taxon>Actinomycetota</taxon>
        <taxon>Actinomycetes</taxon>
        <taxon>Kitasatosporales</taxon>
        <taxon>Streptomycetaceae</taxon>
        <taxon>Streptacidiphilus</taxon>
    </lineage>
</organism>
<feature type="domain" description="N-acetyltransferase" evidence="2">
    <location>
        <begin position="3"/>
        <end position="204"/>
    </location>
</feature>